<dbReference type="EMBL" id="JADIIL010000014">
    <property type="protein sequence ID" value="MBF4474547.1"/>
    <property type="molecule type" value="Genomic_DNA"/>
</dbReference>
<name>A0A843AHC2_METFO</name>
<sequence length="74" mass="8756">MEITIKTMTEEEKMGLEPGNLALLSVKEIETEDMERLEEAKFFNTKDKWFQCNPQVLHREEAEKRFLKLLGLIN</sequence>
<dbReference type="Proteomes" id="UP000606900">
    <property type="component" value="Unassembled WGS sequence"/>
</dbReference>
<reference evidence="1" key="1">
    <citation type="submission" date="2020-10" db="EMBL/GenBank/DDBJ databases">
        <title>Dehalococcoides mccartyi of a TCE/Cr reducing biochatode.</title>
        <authorList>
            <person name="Matturro B."/>
        </authorList>
    </citation>
    <scope>NUCLEOTIDE SEQUENCE</scope>
    <source>
        <strain evidence="1">Bin2</strain>
    </source>
</reference>
<gene>
    <name evidence="1" type="ORF">ISP06_03620</name>
</gene>
<dbReference type="RefSeq" id="WP_276698568.1">
    <property type="nucleotide sequence ID" value="NZ_JADIIL010000014.1"/>
</dbReference>
<accession>A0A843AHC2</accession>
<organism evidence="1 2">
    <name type="scientific">Methanobacterium formicicum</name>
    <dbReference type="NCBI Taxonomy" id="2162"/>
    <lineage>
        <taxon>Archaea</taxon>
        <taxon>Methanobacteriati</taxon>
        <taxon>Methanobacteriota</taxon>
        <taxon>Methanomada group</taxon>
        <taxon>Methanobacteria</taxon>
        <taxon>Methanobacteriales</taxon>
        <taxon>Methanobacteriaceae</taxon>
        <taxon>Methanobacterium</taxon>
    </lineage>
</organism>
<evidence type="ECO:0000313" key="1">
    <source>
        <dbReference type="EMBL" id="MBF4474547.1"/>
    </source>
</evidence>
<comment type="caution">
    <text evidence="1">The sequence shown here is derived from an EMBL/GenBank/DDBJ whole genome shotgun (WGS) entry which is preliminary data.</text>
</comment>
<dbReference type="AlphaFoldDB" id="A0A843AHC2"/>
<proteinExistence type="predicted"/>
<evidence type="ECO:0000313" key="2">
    <source>
        <dbReference type="Proteomes" id="UP000606900"/>
    </source>
</evidence>
<protein>
    <submittedName>
        <fullName evidence="1">Uncharacterized protein</fullName>
    </submittedName>
</protein>